<feature type="domain" description="Methyltransferase" evidence="1">
    <location>
        <begin position="43"/>
        <end position="137"/>
    </location>
</feature>
<protein>
    <submittedName>
        <fullName evidence="4">Methyltransferase domain-containing protein</fullName>
    </submittedName>
</protein>
<dbReference type="EMBL" id="CAADFG010000098">
    <property type="protein sequence ID" value="VFJ96114.1"/>
    <property type="molecule type" value="Genomic_DNA"/>
</dbReference>
<name>A0A450VCW9_9GAMM</name>
<dbReference type="InterPro" id="IPR041698">
    <property type="entry name" value="Methyltransf_25"/>
</dbReference>
<dbReference type="SUPFAM" id="SSF53335">
    <property type="entry name" value="S-adenosyl-L-methionine-dependent methyltransferases"/>
    <property type="match status" value="1"/>
</dbReference>
<dbReference type="EMBL" id="CAADFI010000100">
    <property type="protein sequence ID" value="VFJ96915.1"/>
    <property type="molecule type" value="Genomic_DNA"/>
</dbReference>
<evidence type="ECO:0000313" key="2">
    <source>
        <dbReference type="EMBL" id="VFJ96114.1"/>
    </source>
</evidence>
<organism evidence="4">
    <name type="scientific">Candidatus Kentrum eta</name>
    <dbReference type="NCBI Taxonomy" id="2126337"/>
    <lineage>
        <taxon>Bacteria</taxon>
        <taxon>Pseudomonadati</taxon>
        <taxon>Pseudomonadota</taxon>
        <taxon>Gammaproteobacteria</taxon>
        <taxon>Candidatus Kentrum</taxon>
    </lineage>
</organism>
<reference evidence="4" key="1">
    <citation type="submission" date="2019-02" db="EMBL/GenBank/DDBJ databases">
        <authorList>
            <person name="Gruber-Vodicka R. H."/>
            <person name="Seah K. B. B."/>
        </authorList>
    </citation>
    <scope>NUCLEOTIDE SEQUENCE</scope>
    <source>
        <strain evidence="4">BECK_SA2B12</strain>
        <strain evidence="2">BECK_SA2B15</strain>
        <strain evidence="3">BECK_SA2B20</strain>
    </source>
</reference>
<accession>A0A450VCW9</accession>
<evidence type="ECO:0000313" key="3">
    <source>
        <dbReference type="EMBL" id="VFJ96915.1"/>
    </source>
</evidence>
<dbReference type="InterPro" id="IPR050508">
    <property type="entry name" value="Methyltransf_Superfamily"/>
</dbReference>
<dbReference type="GO" id="GO:0008168">
    <property type="term" value="F:methyltransferase activity"/>
    <property type="evidence" value="ECO:0007669"/>
    <property type="project" value="UniProtKB-KW"/>
</dbReference>
<dbReference type="AlphaFoldDB" id="A0A450VCW9"/>
<evidence type="ECO:0000313" key="4">
    <source>
        <dbReference type="EMBL" id="VFK02591.1"/>
    </source>
</evidence>
<dbReference type="CDD" id="cd02440">
    <property type="entry name" value="AdoMet_MTases"/>
    <property type="match status" value="1"/>
</dbReference>
<dbReference type="GO" id="GO:0032259">
    <property type="term" value="P:methylation"/>
    <property type="evidence" value="ECO:0007669"/>
    <property type="project" value="UniProtKB-KW"/>
</dbReference>
<gene>
    <name evidence="2" type="ORF">BECKH772A_GA0070896_100983</name>
    <name evidence="3" type="ORF">BECKH772B_GA0070898_101006</name>
    <name evidence="4" type="ORF">BECKH772C_GA0070978_100955</name>
</gene>
<evidence type="ECO:0000259" key="1">
    <source>
        <dbReference type="Pfam" id="PF13649"/>
    </source>
</evidence>
<proteinExistence type="predicted"/>
<sequence>MNTDLQFDDEQGRRLDALYRTKDAVERRRIVLDALGLGTGERVLDIGTGPGFLAAEMAECVGPSGQVCGIDLSEPMLEIARRRCEGKPWVRFGMGDALALPVADAGFDVAVSVQVHEYVVDTMKALSEMYRVLRPGGRGAIVSTDWAAIAWHSSDEARMKRVLDAFSNHCAFIALPRTLASRLRGTGFVVKAQRVIPQFNSIYDPDSYSYRLIPIIGSFVSGRFGVTAEEVDEWGKDLQQMGQQGEYFFSLNGYLHLAIKPE</sequence>
<keyword evidence="4" id="KW-0808">Transferase</keyword>
<dbReference type="EMBL" id="CAADFJ010000095">
    <property type="protein sequence ID" value="VFK02591.1"/>
    <property type="molecule type" value="Genomic_DNA"/>
</dbReference>
<dbReference type="Pfam" id="PF13649">
    <property type="entry name" value="Methyltransf_25"/>
    <property type="match status" value="1"/>
</dbReference>
<keyword evidence="4" id="KW-0489">Methyltransferase</keyword>
<dbReference type="PANTHER" id="PTHR42912">
    <property type="entry name" value="METHYLTRANSFERASE"/>
    <property type="match status" value="1"/>
</dbReference>
<dbReference type="Gene3D" id="3.40.50.150">
    <property type="entry name" value="Vaccinia Virus protein VP39"/>
    <property type="match status" value="1"/>
</dbReference>
<dbReference type="InterPro" id="IPR029063">
    <property type="entry name" value="SAM-dependent_MTases_sf"/>
</dbReference>
<dbReference type="PANTHER" id="PTHR42912:SF80">
    <property type="entry name" value="METHYLTRANSFERASE DOMAIN-CONTAINING PROTEIN"/>
    <property type="match status" value="1"/>
</dbReference>